<dbReference type="GO" id="GO:0005975">
    <property type="term" value="P:carbohydrate metabolic process"/>
    <property type="evidence" value="ECO:0007669"/>
    <property type="project" value="InterPro"/>
</dbReference>
<evidence type="ECO:0000256" key="4">
    <source>
        <dbReference type="ARBA" id="ARBA00023295"/>
    </source>
</evidence>
<dbReference type="InterPro" id="IPR013785">
    <property type="entry name" value="Aldolase_TIM"/>
</dbReference>
<dbReference type="InterPro" id="IPR041233">
    <property type="entry name" value="Melibiase_C"/>
</dbReference>
<feature type="domain" description="Ricin B lectin" evidence="6">
    <location>
        <begin position="468"/>
        <end position="606"/>
    </location>
</feature>
<keyword evidence="3 5" id="KW-0378">Hydrolase</keyword>
<sequence>MSPVLVPPSFRPVAALLIMLLVAVGGIFVSPPERALAWDNDVADTPPMGWNSYDSFNWRVTEADVRANADYMATNLRQFGWQYVVIDWAWYYPGQHNNSPNQDANLQPRLRMDANGRLLPDTTRFPSAAGDNGFKPLADYVHAQGLKFGVHLMRGIPRQAVADNVPILGTNCRANQINNSTTANWLNLMWGLNMSNPCAQSYLDSVFQLLASWGVDFVKVDDIAAPTYRQSEVEGYRTAIQRSGRPMVLSLSPGATPLASGPHVQNNAHMWRIVNDLWDNWSSVDALFDQLRNWTPYRATGAWPDPDMIPIGRLSKYGPVGSPRYSNLTADEQRTLMSLWVINRAPLMWGGNLVENRASELALMTNAAVLAVDQNSTNNRQLTGGTRQVWTADVPGSDHRYVALFNRESSAAPVSVNLADLGIGSAGATDLWSGAALGTTSGTFTRTLPAHGAGLYRLAPETTVPVPTTSTLTARHSGKLLDVSNNATTDGADVVQWAANGQANQRWRFQDVGGGYQTVVSVHSGKCLDVYGGAGATADGVRVTQWTCNGGTNQQWRVQDLGTGYVQLVARHSGKCLDVLNAATTDGARVVQWTCGTGNQQQWRRTSA</sequence>
<keyword evidence="8" id="KW-1185">Reference proteome</keyword>
<dbReference type="PANTHER" id="PTHR11452:SF42">
    <property type="entry name" value="ALPHA-GALACTOSIDASE"/>
    <property type="match status" value="1"/>
</dbReference>
<evidence type="ECO:0000256" key="5">
    <source>
        <dbReference type="RuleBase" id="RU361168"/>
    </source>
</evidence>
<dbReference type="SMART" id="SM00458">
    <property type="entry name" value="RICIN"/>
    <property type="match status" value="1"/>
</dbReference>
<keyword evidence="4 5" id="KW-0326">Glycosidase</keyword>
<evidence type="ECO:0000313" key="8">
    <source>
        <dbReference type="Proteomes" id="UP000198224"/>
    </source>
</evidence>
<dbReference type="PRINTS" id="PR00740">
    <property type="entry name" value="GLHYDRLASE27"/>
</dbReference>
<dbReference type="InterPro" id="IPR017853">
    <property type="entry name" value="GH"/>
</dbReference>
<evidence type="ECO:0000313" key="7">
    <source>
        <dbReference type="EMBL" id="SCF03535.1"/>
    </source>
</evidence>
<dbReference type="RefSeq" id="WP_088988605.1">
    <property type="nucleotide sequence ID" value="NZ_LT607409.1"/>
</dbReference>
<dbReference type="Gene3D" id="3.20.20.70">
    <property type="entry name" value="Aldolase class I"/>
    <property type="match status" value="1"/>
</dbReference>
<dbReference type="Pfam" id="PF14200">
    <property type="entry name" value="RicinB_lectin_2"/>
    <property type="match status" value="1"/>
</dbReference>
<reference evidence="8" key="1">
    <citation type="submission" date="2016-06" db="EMBL/GenBank/DDBJ databases">
        <authorList>
            <person name="Varghese N."/>
            <person name="Submissions Spin"/>
        </authorList>
    </citation>
    <scope>NUCLEOTIDE SEQUENCE [LARGE SCALE GENOMIC DNA]</scope>
    <source>
        <strain evidence="8">DSM 45160</strain>
    </source>
</reference>
<comment type="similarity">
    <text evidence="1 5">Belongs to the glycosyl hydrolase 27 family.</text>
</comment>
<organism evidence="7 8">
    <name type="scientific">Micromonospora chokoriensis</name>
    <dbReference type="NCBI Taxonomy" id="356851"/>
    <lineage>
        <taxon>Bacteria</taxon>
        <taxon>Bacillati</taxon>
        <taxon>Actinomycetota</taxon>
        <taxon>Actinomycetes</taxon>
        <taxon>Micromonosporales</taxon>
        <taxon>Micromonosporaceae</taxon>
        <taxon>Micromonospora</taxon>
    </lineage>
</organism>
<dbReference type="Pfam" id="PF17801">
    <property type="entry name" value="Melibiase_C"/>
    <property type="match status" value="1"/>
</dbReference>
<dbReference type="AlphaFoldDB" id="A0A1C4X505"/>
<evidence type="ECO:0000256" key="1">
    <source>
        <dbReference type="ARBA" id="ARBA00009743"/>
    </source>
</evidence>
<accession>A0A1C4X505</accession>
<proteinExistence type="inferred from homology"/>
<evidence type="ECO:0000256" key="3">
    <source>
        <dbReference type="ARBA" id="ARBA00022801"/>
    </source>
</evidence>
<dbReference type="InterPro" id="IPR000772">
    <property type="entry name" value="Ricin_B_lectin"/>
</dbReference>
<dbReference type="CDD" id="cd23458">
    <property type="entry name" value="beta-trefoil_Ricin_AgaB34-like"/>
    <property type="match status" value="1"/>
</dbReference>
<dbReference type="Proteomes" id="UP000198224">
    <property type="component" value="Chromosome I"/>
</dbReference>
<evidence type="ECO:0000256" key="2">
    <source>
        <dbReference type="ARBA" id="ARBA00022729"/>
    </source>
</evidence>
<comment type="catalytic activity">
    <reaction evidence="5">
        <text>Hydrolysis of terminal, non-reducing alpha-D-galactose residues in alpha-D-galactosides, including galactose oligosaccharides, galactomannans and galactolipids.</text>
        <dbReference type="EC" id="3.2.1.22"/>
    </reaction>
</comment>
<dbReference type="Gene3D" id="2.60.40.1180">
    <property type="entry name" value="Golgi alpha-mannosidase II"/>
    <property type="match status" value="1"/>
</dbReference>
<gene>
    <name evidence="7" type="ORF">GA0070612_3199</name>
</gene>
<dbReference type="GO" id="GO:0004557">
    <property type="term" value="F:alpha-galactosidase activity"/>
    <property type="evidence" value="ECO:0007669"/>
    <property type="project" value="UniProtKB-EC"/>
</dbReference>
<dbReference type="SUPFAM" id="SSF50370">
    <property type="entry name" value="Ricin B-like lectins"/>
    <property type="match status" value="1"/>
</dbReference>
<dbReference type="Pfam" id="PF16499">
    <property type="entry name" value="Melibiase_2"/>
    <property type="match status" value="2"/>
</dbReference>
<dbReference type="CDD" id="cd14792">
    <property type="entry name" value="GH27"/>
    <property type="match status" value="1"/>
</dbReference>
<protein>
    <recommendedName>
        <fullName evidence="5">Alpha-galactosidase</fullName>
        <ecNumber evidence="5">3.2.1.22</ecNumber>
    </recommendedName>
    <alternativeName>
        <fullName evidence="5">Melibiase</fullName>
    </alternativeName>
</protein>
<dbReference type="SUPFAM" id="SSF51445">
    <property type="entry name" value="(Trans)glycosidases"/>
    <property type="match status" value="1"/>
</dbReference>
<evidence type="ECO:0000259" key="6">
    <source>
        <dbReference type="SMART" id="SM00458"/>
    </source>
</evidence>
<dbReference type="EC" id="3.2.1.22" evidence="5"/>
<dbReference type="InterPro" id="IPR002241">
    <property type="entry name" value="Glyco_hydro_27"/>
</dbReference>
<dbReference type="SUPFAM" id="SSF51011">
    <property type="entry name" value="Glycosyl hydrolase domain"/>
    <property type="match status" value="1"/>
</dbReference>
<dbReference type="PROSITE" id="PS50231">
    <property type="entry name" value="RICIN_B_LECTIN"/>
    <property type="match status" value="1"/>
</dbReference>
<keyword evidence="2" id="KW-0732">Signal</keyword>
<dbReference type="PANTHER" id="PTHR11452">
    <property type="entry name" value="ALPHA-GALACTOSIDASE/ALPHA-N-ACETYLGALACTOSAMINIDASE"/>
    <property type="match status" value="1"/>
</dbReference>
<dbReference type="InterPro" id="IPR035992">
    <property type="entry name" value="Ricin_B-like_lectins"/>
</dbReference>
<keyword evidence="5" id="KW-1015">Disulfide bond</keyword>
<name>A0A1C4X505_9ACTN</name>
<dbReference type="InterPro" id="IPR013780">
    <property type="entry name" value="Glyco_hydro_b"/>
</dbReference>
<dbReference type="Gene3D" id="2.80.10.50">
    <property type="match status" value="3"/>
</dbReference>
<dbReference type="EMBL" id="LT607409">
    <property type="protein sequence ID" value="SCF03535.1"/>
    <property type="molecule type" value="Genomic_DNA"/>
</dbReference>